<comment type="catalytic activity">
    <reaction evidence="11 13">
        <text>(S)-2,3,4,5-tetrahydrodipicolinate + NADP(+) + H2O = (2S,4S)-4-hydroxy-2,3,4,5-tetrahydrodipicolinate + NADPH + H(+)</text>
        <dbReference type="Rhea" id="RHEA:35331"/>
        <dbReference type="ChEBI" id="CHEBI:15377"/>
        <dbReference type="ChEBI" id="CHEBI:15378"/>
        <dbReference type="ChEBI" id="CHEBI:16845"/>
        <dbReference type="ChEBI" id="CHEBI:57783"/>
        <dbReference type="ChEBI" id="CHEBI:58349"/>
        <dbReference type="ChEBI" id="CHEBI:67139"/>
        <dbReference type="EC" id="1.17.1.8"/>
    </reaction>
</comment>
<evidence type="ECO:0000256" key="13">
    <source>
        <dbReference type="HAMAP-Rule" id="MF_00102"/>
    </source>
</evidence>
<evidence type="ECO:0000256" key="9">
    <source>
        <dbReference type="ARBA" id="ARBA00037922"/>
    </source>
</evidence>
<comment type="caution">
    <text evidence="16">The sequence shown here is derived from an EMBL/GenBank/DDBJ whole genome shotgun (WGS) entry which is preliminary data.</text>
</comment>
<dbReference type="PANTHER" id="PTHR20836:SF0">
    <property type="entry name" value="4-HYDROXY-TETRAHYDRODIPICOLINATE REDUCTASE 1, CHLOROPLASTIC-RELATED"/>
    <property type="match status" value="1"/>
</dbReference>
<dbReference type="Pfam" id="PF01113">
    <property type="entry name" value="DapB_N"/>
    <property type="match status" value="1"/>
</dbReference>
<evidence type="ECO:0000256" key="3">
    <source>
        <dbReference type="ARBA" id="ARBA00022605"/>
    </source>
</evidence>
<feature type="binding site" evidence="13">
    <location>
        <begin position="156"/>
        <end position="157"/>
    </location>
    <ligand>
        <name>(S)-2,3,4,5-tetrahydrodipicolinate</name>
        <dbReference type="ChEBI" id="CHEBI:16845"/>
    </ligand>
</feature>
<evidence type="ECO:0000256" key="12">
    <source>
        <dbReference type="ARBA" id="ARBA00049396"/>
    </source>
</evidence>
<dbReference type="InterPro" id="IPR022663">
    <property type="entry name" value="DapB_C"/>
</dbReference>
<evidence type="ECO:0000256" key="11">
    <source>
        <dbReference type="ARBA" id="ARBA00049080"/>
    </source>
</evidence>
<evidence type="ECO:0000256" key="5">
    <source>
        <dbReference type="ARBA" id="ARBA00022915"/>
    </source>
</evidence>
<dbReference type="AlphaFoldDB" id="A0A0R2MSC9"/>
<evidence type="ECO:0000256" key="10">
    <source>
        <dbReference type="ARBA" id="ARBA00038983"/>
    </source>
</evidence>
<dbReference type="GO" id="GO:0051287">
    <property type="term" value="F:NAD binding"/>
    <property type="evidence" value="ECO:0007669"/>
    <property type="project" value="UniProtKB-UniRule"/>
</dbReference>
<comment type="subcellular location">
    <subcellularLocation>
        <location evidence="13">Cytoplasm</location>
    </subcellularLocation>
</comment>
<feature type="binding site" evidence="13">
    <location>
        <begin position="116"/>
        <end position="119"/>
    </location>
    <ligand>
        <name>NAD(+)</name>
        <dbReference type="ChEBI" id="CHEBI:57540"/>
    </ligand>
</feature>
<sequence length="251" mass="26895">MINVVIAGFRGAMGQATVQTVRNQADMKLVAVFDPHATTADMTQLPDDVALWTTDVDVTAADVWIDFTTVEAAYHNAVLAIQHGIHPIIGTSGLTPQQQQELQQQAVTAHLGGLIVPNFGLSAVLLMKFAQEAAQYFPDAEVIEYHHGDKPDAPSGTASATAHLIAKSRQNAPQPTVHNEARGADIDDVPVHAVRLPGLLAHEEVLFGGSGELLTIRQDTMDRSSFMTGVLLATRKVATLNELQIGLDKVL</sequence>
<feature type="domain" description="Dihydrodipicolinate reductase N-terminal" evidence="14">
    <location>
        <begin position="2"/>
        <end position="119"/>
    </location>
</feature>
<dbReference type="GO" id="GO:0008839">
    <property type="term" value="F:4-hydroxy-tetrahydrodipicolinate reductase"/>
    <property type="evidence" value="ECO:0007669"/>
    <property type="project" value="UniProtKB-UniRule"/>
</dbReference>
<comment type="pathway">
    <text evidence="9 13">Amino-acid biosynthesis; L-lysine biosynthesis via DAP pathway; (S)-tetrahydrodipicolinate from L-aspartate: step 4/4.</text>
</comment>
<evidence type="ECO:0000259" key="14">
    <source>
        <dbReference type="Pfam" id="PF01113"/>
    </source>
</evidence>
<dbReference type="EMBL" id="JQCE01000038">
    <property type="protein sequence ID" value="KRO16472.1"/>
    <property type="molecule type" value="Genomic_DNA"/>
</dbReference>
<evidence type="ECO:0000313" key="16">
    <source>
        <dbReference type="EMBL" id="KRO16472.1"/>
    </source>
</evidence>
<evidence type="ECO:0000256" key="1">
    <source>
        <dbReference type="ARBA" id="ARBA00006642"/>
    </source>
</evidence>
<dbReference type="InterPro" id="IPR022664">
    <property type="entry name" value="DapB_N_CS"/>
</dbReference>
<comment type="similarity">
    <text evidence="1 13">Belongs to the DapB family.</text>
</comment>
<reference evidence="16 17" key="1">
    <citation type="journal article" date="2015" name="Genome Announc.">
        <title>Expanding the biotechnology potential of lactobacilli through comparative genomics of 213 strains and associated genera.</title>
        <authorList>
            <person name="Sun Z."/>
            <person name="Harris H.M."/>
            <person name="McCann A."/>
            <person name="Guo C."/>
            <person name="Argimon S."/>
            <person name="Zhang W."/>
            <person name="Yang X."/>
            <person name="Jeffery I.B."/>
            <person name="Cooney J.C."/>
            <person name="Kagawa T.F."/>
            <person name="Liu W."/>
            <person name="Song Y."/>
            <person name="Salvetti E."/>
            <person name="Wrobel A."/>
            <person name="Rasinkangas P."/>
            <person name="Parkhill J."/>
            <person name="Rea M.C."/>
            <person name="O'Sullivan O."/>
            <person name="Ritari J."/>
            <person name="Douillard F.P."/>
            <person name="Paul Ross R."/>
            <person name="Yang R."/>
            <person name="Briner A.E."/>
            <person name="Felis G.E."/>
            <person name="de Vos W.M."/>
            <person name="Barrangou R."/>
            <person name="Klaenhammer T.R."/>
            <person name="Caufield P.W."/>
            <person name="Cui Y."/>
            <person name="Zhang H."/>
            <person name="O'Toole P.W."/>
        </authorList>
    </citation>
    <scope>NUCLEOTIDE SEQUENCE [LARGE SCALE GENOMIC DNA]</scope>
    <source>
        <strain evidence="16 17">DSM 24301</strain>
    </source>
</reference>
<dbReference type="Pfam" id="PF05173">
    <property type="entry name" value="DapB_C"/>
    <property type="match status" value="1"/>
</dbReference>
<proteinExistence type="inferred from homology"/>
<dbReference type="NCBIfam" id="TIGR00036">
    <property type="entry name" value="dapB"/>
    <property type="match status" value="1"/>
</dbReference>
<comment type="caution">
    <text evidence="13">Was originally thought to be a dihydrodipicolinate reductase (DHDPR), catalyzing the conversion of dihydrodipicolinate to tetrahydrodipicolinate. However, it was shown in E.coli that the substrate of the enzymatic reaction is not dihydrodipicolinate (DHDP) but in fact (2S,4S)-4-hydroxy-2,3,4,5-tetrahydrodipicolinic acid (HTPA), the product released by the DapA-catalyzed reaction.</text>
</comment>
<comment type="function">
    <text evidence="13">Catalyzes the conversion of 4-hydroxy-tetrahydrodipicolinate (HTPA) to tetrahydrodipicolinate.</text>
</comment>
<keyword evidence="17" id="KW-1185">Reference proteome</keyword>
<feature type="binding site" evidence="13">
    <location>
        <begin position="90"/>
        <end position="92"/>
    </location>
    <ligand>
        <name>NAD(+)</name>
        <dbReference type="ChEBI" id="CHEBI:57540"/>
    </ligand>
</feature>
<keyword evidence="5 13" id="KW-0220">Diaminopimelate biosynthesis</keyword>
<dbReference type="Proteomes" id="UP000050969">
    <property type="component" value="Unassembled WGS sequence"/>
</dbReference>
<evidence type="ECO:0000256" key="6">
    <source>
        <dbReference type="ARBA" id="ARBA00023002"/>
    </source>
</evidence>
<keyword evidence="2 13" id="KW-0963">Cytoplasm</keyword>
<dbReference type="Gene3D" id="3.40.50.720">
    <property type="entry name" value="NAD(P)-binding Rossmann-like Domain"/>
    <property type="match status" value="1"/>
</dbReference>
<comment type="subunit">
    <text evidence="13">Homotetramer.</text>
</comment>
<dbReference type="SUPFAM" id="SSF55347">
    <property type="entry name" value="Glyceraldehyde-3-phosphate dehydrogenase-like, C-terminal domain"/>
    <property type="match status" value="1"/>
</dbReference>
<dbReference type="PATRIC" id="fig|1293598.4.peg.1319"/>
<dbReference type="GO" id="GO:0050661">
    <property type="term" value="F:NADP binding"/>
    <property type="evidence" value="ECO:0007669"/>
    <property type="project" value="UniProtKB-UniRule"/>
</dbReference>
<dbReference type="GO" id="GO:0016726">
    <property type="term" value="F:oxidoreductase activity, acting on CH or CH2 groups, NAD or NADP as acceptor"/>
    <property type="evidence" value="ECO:0007669"/>
    <property type="project" value="UniProtKB-UniRule"/>
</dbReference>
<dbReference type="PANTHER" id="PTHR20836">
    <property type="entry name" value="DIHYDRODIPICOLINATE REDUCTASE"/>
    <property type="match status" value="1"/>
</dbReference>
<dbReference type="EC" id="1.17.1.8" evidence="10 13"/>
<keyword evidence="7 13" id="KW-0520">NAD</keyword>
<feature type="domain" description="Dihydrodipicolinate reductase C-terminal" evidence="15">
    <location>
        <begin position="123"/>
        <end position="251"/>
    </location>
</feature>
<dbReference type="GO" id="GO:0009089">
    <property type="term" value="P:lysine biosynthetic process via diaminopimelate"/>
    <property type="evidence" value="ECO:0007669"/>
    <property type="project" value="UniProtKB-UniRule"/>
</dbReference>
<feature type="active site" description="Proton donor" evidence="13">
    <location>
        <position position="150"/>
    </location>
</feature>
<protein>
    <recommendedName>
        <fullName evidence="10 13">4-hydroxy-tetrahydrodipicolinate reductase</fullName>
        <shortName evidence="13">HTPA reductase</shortName>
        <ecNumber evidence="10 13">1.17.1.8</ecNumber>
    </recommendedName>
</protein>
<dbReference type="CDD" id="cd02274">
    <property type="entry name" value="DHDPR_N"/>
    <property type="match status" value="1"/>
</dbReference>
<dbReference type="RefSeq" id="WP_054777649.1">
    <property type="nucleotide sequence ID" value="NZ_BBBX01000017.1"/>
</dbReference>
<accession>A0A0R2MSC9</accession>
<dbReference type="InterPro" id="IPR023940">
    <property type="entry name" value="DHDPR_bac"/>
</dbReference>
<keyword evidence="6 13" id="KW-0560">Oxidoreductase</keyword>
<dbReference type="GO" id="GO:0005829">
    <property type="term" value="C:cytosol"/>
    <property type="evidence" value="ECO:0007669"/>
    <property type="project" value="TreeGrafter"/>
</dbReference>
<feature type="binding site" evidence="13">
    <location>
        <position position="147"/>
    </location>
    <ligand>
        <name>(S)-2,3,4,5-tetrahydrodipicolinate</name>
        <dbReference type="ChEBI" id="CHEBI:16845"/>
    </ligand>
</feature>
<dbReference type="PIRSF" id="PIRSF000161">
    <property type="entry name" value="DHPR"/>
    <property type="match status" value="1"/>
</dbReference>
<evidence type="ECO:0000256" key="7">
    <source>
        <dbReference type="ARBA" id="ARBA00023027"/>
    </source>
</evidence>
<keyword evidence="4 13" id="KW-0521">NADP</keyword>
<dbReference type="InterPro" id="IPR000846">
    <property type="entry name" value="DapB_N"/>
</dbReference>
<keyword evidence="8 13" id="KW-0457">Lysine biosynthesis</keyword>
<dbReference type="PROSITE" id="PS01298">
    <property type="entry name" value="DAPB"/>
    <property type="match status" value="1"/>
</dbReference>
<name>A0A0R2MSC9_9LACO</name>
<feature type="binding site" evidence="13">
    <location>
        <begin position="8"/>
        <end position="13"/>
    </location>
    <ligand>
        <name>NAD(+)</name>
        <dbReference type="ChEBI" id="CHEBI:57540"/>
    </ligand>
</feature>
<evidence type="ECO:0000313" key="17">
    <source>
        <dbReference type="Proteomes" id="UP000050969"/>
    </source>
</evidence>
<evidence type="ECO:0000256" key="2">
    <source>
        <dbReference type="ARBA" id="ARBA00022490"/>
    </source>
</evidence>
<comment type="caution">
    <text evidence="13">Lacks conserved residue(s) required for the propagation of feature annotation.</text>
</comment>
<dbReference type="OrthoDB" id="9790352at2"/>
<keyword evidence="3 13" id="KW-0028">Amino-acid biosynthesis</keyword>
<gene>
    <name evidence="13" type="primary">dapB</name>
    <name evidence="16" type="ORF">IV56_GL001255</name>
</gene>
<evidence type="ECO:0000259" key="15">
    <source>
        <dbReference type="Pfam" id="PF05173"/>
    </source>
</evidence>
<dbReference type="HAMAP" id="MF_00102">
    <property type="entry name" value="DapB"/>
    <property type="match status" value="1"/>
</dbReference>
<dbReference type="UniPathway" id="UPA00034">
    <property type="reaction ID" value="UER00018"/>
</dbReference>
<dbReference type="Gene3D" id="3.30.360.10">
    <property type="entry name" value="Dihydrodipicolinate Reductase, domain 2"/>
    <property type="match status" value="1"/>
</dbReference>
<dbReference type="FunFam" id="3.30.360.10:FF:000009">
    <property type="entry name" value="4-hydroxy-tetrahydrodipicolinate reductase"/>
    <property type="match status" value="1"/>
</dbReference>
<organism evidence="16 17">
    <name type="scientific">Lacticaseibacillus saniviri JCM 17471 = DSM 24301</name>
    <dbReference type="NCBI Taxonomy" id="1293598"/>
    <lineage>
        <taxon>Bacteria</taxon>
        <taxon>Bacillati</taxon>
        <taxon>Bacillota</taxon>
        <taxon>Bacilli</taxon>
        <taxon>Lactobacillales</taxon>
        <taxon>Lactobacillaceae</taxon>
        <taxon>Lacticaseibacillus</taxon>
    </lineage>
</organism>
<dbReference type="STRING" id="1293598.IV56_GL001255"/>
<feature type="active site" description="Proton donor/acceptor" evidence="13">
    <location>
        <position position="146"/>
    </location>
</feature>
<comment type="catalytic activity">
    <reaction evidence="12 13">
        <text>(S)-2,3,4,5-tetrahydrodipicolinate + NAD(+) + H2O = (2S,4S)-4-hydroxy-2,3,4,5-tetrahydrodipicolinate + NADH + H(+)</text>
        <dbReference type="Rhea" id="RHEA:35323"/>
        <dbReference type="ChEBI" id="CHEBI:15377"/>
        <dbReference type="ChEBI" id="CHEBI:15378"/>
        <dbReference type="ChEBI" id="CHEBI:16845"/>
        <dbReference type="ChEBI" id="CHEBI:57540"/>
        <dbReference type="ChEBI" id="CHEBI:57945"/>
        <dbReference type="ChEBI" id="CHEBI:67139"/>
        <dbReference type="EC" id="1.17.1.8"/>
    </reaction>
</comment>
<dbReference type="SUPFAM" id="SSF51735">
    <property type="entry name" value="NAD(P)-binding Rossmann-fold domains"/>
    <property type="match status" value="1"/>
</dbReference>
<feature type="binding site" evidence="13">
    <location>
        <position position="34"/>
    </location>
    <ligand>
        <name>NAD(+)</name>
        <dbReference type="ChEBI" id="CHEBI:57540"/>
    </ligand>
</feature>
<evidence type="ECO:0000256" key="4">
    <source>
        <dbReference type="ARBA" id="ARBA00022857"/>
    </source>
</evidence>
<dbReference type="InterPro" id="IPR036291">
    <property type="entry name" value="NAD(P)-bd_dom_sf"/>
</dbReference>
<dbReference type="GO" id="GO:0019877">
    <property type="term" value="P:diaminopimelate biosynthetic process"/>
    <property type="evidence" value="ECO:0007669"/>
    <property type="project" value="UniProtKB-UniRule"/>
</dbReference>
<evidence type="ECO:0000256" key="8">
    <source>
        <dbReference type="ARBA" id="ARBA00023154"/>
    </source>
</evidence>